<gene>
    <name evidence="7" type="primary">bigR</name>
    <name evidence="6" type="ordered locus">THI_1327</name>
    <name evidence="7" type="ORF">THICB1_40040</name>
</gene>
<reference evidence="7 9" key="4">
    <citation type="submission" date="2015-03" db="EMBL/GenBank/DDBJ databases">
        <authorList>
            <person name="Regsiter A."/>
            <person name="william w."/>
        </authorList>
    </citation>
    <scope>NUCLEOTIDE SEQUENCE [LARGE SCALE GENOMIC DNA]</scope>
    <source>
        <strain evidence="7 9">CB1</strain>
    </source>
</reference>
<dbReference type="InterPro" id="IPR036390">
    <property type="entry name" value="WH_DNA-bd_sf"/>
</dbReference>
<dbReference type="Proteomes" id="UP000002372">
    <property type="component" value="Chromosome"/>
</dbReference>
<keyword evidence="4" id="KW-0812">Transmembrane</keyword>
<dbReference type="PANTHER" id="PTHR43132:SF2">
    <property type="entry name" value="ARSENICAL RESISTANCE OPERON REPRESSOR ARSR-RELATED"/>
    <property type="match status" value="1"/>
</dbReference>
<dbReference type="InterPro" id="IPR011991">
    <property type="entry name" value="ArsR-like_HTH"/>
</dbReference>
<proteinExistence type="predicted"/>
<dbReference type="InterPro" id="IPR051011">
    <property type="entry name" value="Metal_resp_trans_reg"/>
</dbReference>
<dbReference type="GO" id="GO:0003700">
    <property type="term" value="F:DNA-binding transcription factor activity"/>
    <property type="evidence" value="ECO:0007669"/>
    <property type="project" value="InterPro"/>
</dbReference>
<evidence type="ECO:0000256" key="1">
    <source>
        <dbReference type="ARBA" id="ARBA00023015"/>
    </source>
</evidence>
<reference evidence="8" key="2">
    <citation type="journal article" date="2010" name="PLoS Genet.">
        <title>Structure, function, and evolution of the Thiomonas spp. genome.</title>
        <authorList>
            <person name="Arsene-Ploetze F."/>
            <person name="Koechler S."/>
            <person name="Marchal M."/>
            <person name="Coppee J.Y."/>
            <person name="Chandler M."/>
            <person name="Bonnefoy V."/>
            <person name="Brochier-Armanet C."/>
            <person name="Barakat M."/>
            <person name="Barbe V."/>
            <person name="Battaglia-Brunet F."/>
            <person name="Bruneel O."/>
            <person name="Bryan C.G."/>
            <person name="Cleiss-Arnold J."/>
            <person name="Cruveiller S."/>
            <person name="Erhardt M."/>
            <person name="Heinrich-Salmeron A."/>
            <person name="Hommais F."/>
            <person name="Joulian C."/>
            <person name="Krin E."/>
            <person name="Lieutaud A."/>
            <person name="Lievremont D."/>
            <person name="Michel C."/>
            <person name="Muller D."/>
            <person name="Ortet P."/>
            <person name="Proux C."/>
            <person name="Siguier P."/>
            <person name="Roche D."/>
            <person name="Rouy Z."/>
            <person name="Salvignol G."/>
            <person name="Slyemi D."/>
            <person name="Talla E."/>
            <person name="Weiss S."/>
            <person name="Weissenbach J."/>
            <person name="Medigue C."/>
            <person name="Bertin P.N."/>
        </authorList>
    </citation>
    <scope>NUCLEOTIDE SEQUENCE [LARGE SCALE GENOMIC DNA]</scope>
    <source>
        <strain evidence="8">DSM 22701 / CIP 110005 / 3As</strain>
    </source>
</reference>
<dbReference type="InterPro" id="IPR036388">
    <property type="entry name" value="WH-like_DNA-bd_sf"/>
</dbReference>
<keyword evidence="2" id="KW-0238">DNA-binding</keyword>
<evidence type="ECO:0000313" key="7">
    <source>
        <dbReference type="EMBL" id="CQR34753.1"/>
    </source>
</evidence>
<keyword evidence="9" id="KW-1185">Reference proteome</keyword>
<dbReference type="CDD" id="cd00090">
    <property type="entry name" value="HTH_ARSR"/>
    <property type="match status" value="1"/>
</dbReference>
<dbReference type="Proteomes" id="UP000078599">
    <property type="component" value="Unassembled WGS sequence"/>
</dbReference>
<dbReference type="EMBL" id="FP475956">
    <property type="protein sequence ID" value="CAZ88015.1"/>
    <property type="molecule type" value="Genomic_DNA"/>
</dbReference>
<dbReference type="Pfam" id="PF01022">
    <property type="entry name" value="HTH_5"/>
    <property type="match status" value="1"/>
</dbReference>
<keyword evidence="4" id="KW-1133">Transmembrane helix</keyword>
<evidence type="ECO:0000313" key="6">
    <source>
        <dbReference type="EMBL" id="CAZ88015.1"/>
    </source>
</evidence>
<dbReference type="EMBL" id="CTRI01000026">
    <property type="protein sequence ID" value="CQR34753.1"/>
    <property type="molecule type" value="Genomic_DNA"/>
</dbReference>
<dbReference type="Gene3D" id="1.10.10.10">
    <property type="entry name" value="Winged helix-like DNA-binding domain superfamily/Winged helix DNA-binding domain"/>
    <property type="match status" value="1"/>
</dbReference>
<dbReference type="PANTHER" id="PTHR43132">
    <property type="entry name" value="ARSENICAL RESISTANCE OPERON REPRESSOR ARSR-RELATED"/>
    <property type="match status" value="1"/>
</dbReference>
<organism evidence="6 8">
    <name type="scientific">Thiomonas arsenitoxydans (strain DSM 22701 / CIP 110005 / 3As)</name>
    <dbReference type="NCBI Taxonomy" id="426114"/>
    <lineage>
        <taxon>Bacteria</taxon>
        <taxon>Pseudomonadati</taxon>
        <taxon>Pseudomonadota</taxon>
        <taxon>Betaproteobacteria</taxon>
        <taxon>Burkholderiales</taxon>
        <taxon>Thiomonas</taxon>
    </lineage>
</organism>
<reference key="1">
    <citation type="submission" date="2009-07" db="EMBL/GenBank/DDBJ databases">
        <authorList>
            <person name="Genoscope - CEA"/>
        </authorList>
    </citation>
    <scope>NUCLEOTIDE SEQUENCE</scope>
    <source>
        <strain>3As</strain>
    </source>
</reference>
<keyword evidence="4" id="KW-0472">Membrane</keyword>
<feature type="transmembrane region" description="Helical" evidence="4">
    <location>
        <begin position="86"/>
        <end position="106"/>
    </location>
</feature>
<dbReference type="AlphaFoldDB" id="D6CPT5"/>
<sequence>MSMSSTQDFEIPSVELMRRNSEQAGALLKTLGNPDRLLILCQINRGEICVSDLEVACDVSQPTLSQQLTVLRAQGLVKTRREGKRVYYSLASPAASAVLMTLYQIYCHGGNEPPGK</sequence>
<dbReference type="PROSITE" id="PS50987">
    <property type="entry name" value="HTH_ARSR_2"/>
    <property type="match status" value="1"/>
</dbReference>
<evidence type="ECO:0000313" key="8">
    <source>
        <dbReference type="Proteomes" id="UP000002372"/>
    </source>
</evidence>
<evidence type="ECO:0000259" key="5">
    <source>
        <dbReference type="PROSITE" id="PS50987"/>
    </source>
</evidence>
<dbReference type="HOGENOM" id="CLU_097806_6_4_4"/>
<name>D6CPT5_THIA3</name>
<accession>D6CPT5</accession>
<dbReference type="RefSeq" id="WP_013105356.1">
    <property type="nucleotide sequence ID" value="NC_014145.1"/>
</dbReference>
<feature type="domain" description="HTH arsR-type" evidence="5">
    <location>
        <begin position="16"/>
        <end position="110"/>
    </location>
</feature>
<evidence type="ECO:0000256" key="2">
    <source>
        <dbReference type="ARBA" id="ARBA00023125"/>
    </source>
</evidence>
<evidence type="ECO:0000256" key="4">
    <source>
        <dbReference type="SAM" id="Phobius"/>
    </source>
</evidence>
<dbReference type="SMART" id="SM00418">
    <property type="entry name" value="HTH_ARSR"/>
    <property type="match status" value="1"/>
</dbReference>
<reference evidence="6" key="3">
    <citation type="submission" date="2010-07" db="EMBL/GenBank/DDBJ databases">
        <authorList>
            <person name="Genoscope - CEA"/>
        </authorList>
    </citation>
    <scope>NUCLEOTIDE SEQUENCE</scope>
    <source>
        <strain evidence="6">3As</strain>
    </source>
</reference>
<evidence type="ECO:0000256" key="3">
    <source>
        <dbReference type="ARBA" id="ARBA00023163"/>
    </source>
</evidence>
<keyword evidence="3" id="KW-0804">Transcription</keyword>
<protein>
    <submittedName>
        <fullName evidence="7">Biofilm growth-associated repressor</fullName>
    </submittedName>
    <submittedName>
        <fullName evidence="6">Transcriptional regulator (ArsR family)</fullName>
    </submittedName>
</protein>
<dbReference type="eggNOG" id="COG0640">
    <property type="taxonomic scope" value="Bacteria"/>
</dbReference>
<dbReference type="NCBIfam" id="NF033788">
    <property type="entry name" value="HTH_metalloreg"/>
    <property type="match status" value="1"/>
</dbReference>
<dbReference type="KEGG" id="thi:THI_1327"/>
<dbReference type="SUPFAM" id="SSF46785">
    <property type="entry name" value="Winged helix' DNA-binding domain"/>
    <property type="match status" value="1"/>
</dbReference>
<dbReference type="GO" id="GO:0003677">
    <property type="term" value="F:DNA binding"/>
    <property type="evidence" value="ECO:0007669"/>
    <property type="project" value="UniProtKB-KW"/>
</dbReference>
<dbReference type="PRINTS" id="PR00778">
    <property type="entry name" value="HTHARSR"/>
</dbReference>
<keyword evidence="1" id="KW-0805">Transcription regulation</keyword>
<evidence type="ECO:0000313" key="9">
    <source>
        <dbReference type="Proteomes" id="UP000078599"/>
    </source>
</evidence>
<dbReference type="InterPro" id="IPR001845">
    <property type="entry name" value="HTH_ArsR_DNA-bd_dom"/>
</dbReference>